<dbReference type="EMBL" id="JBHUDJ010000002">
    <property type="protein sequence ID" value="MFD1586733.1"/>
    <property type="molecule type" value="Genomic_DNA"/>
</dbReference>
<evidence type="ECO:0000259" key="1">
    <source>
        <dbReference type="Pfam" id="PF08350"/>
    </source>
</evidence>
<dbReference type="InterPro" id="IPR013561">
    <property type="entry name" value="FilR1_middle_dom"/>
</dbReference>
<dbReference type="CDD" id="cd00090">
    <property type="entry name" value="HTH_ARSR"/>
    <property type="match status" value="1"/>
</dbReference>
<dbReference type="AlphaFoldDB" id="A0ABD6CBC2"/>
<feature type="domain" description="HVO-A0261-like N-terminal" evidence="2">
    <location>
        <begin position="6"/>
        <end position="89"/>
    </location>
</feature>
<keyword evidence="4" id="KW-1185">Reference proteome</keyword>
<reference evidence="3 4" key="1">
    <citation type="journal article" date="2019" name="Int. J. Syst. Evol. Microbiol.">
        <title>The Global Catalogue of Microorganisms (GCM) 10K type strain sequencing project: providing services to taxonomists for standard genome sequencing and annotation.</title>
        <authorList>
            <consortium name="The Broad Institute Genomics Platform"/>
            <consortium name="The Broad Institute Genome Sequencing Center for Infectious Disease"/>
            <person name="Wu L."/>
            <person name="Ma J."/>
        </authorList>
    </citation>
    <scope>NUCLEOTIDE SEQUENCE [LARGE SCALE GENOMIC DNA]</scope>
    <source>
        <strain evidence="3 4">CGMCC 1.12125</strain>
    </source>
</reference>
<evidence type="ECO:0000313" key="4">
    <source>
        <dbReference type="Proteomes" id="UP001597119"/>
    </source>
</evidence>
<dbReference type="Pfam" id="PF08350">
    <property type="entry name" value="FilR1_middle"/>
    <property type="match status" value="1"/>
</dbReference>
<accession>A0ABD6CBC2</accession>
<dbReference type="Proteomes" id="UP001597119">
    <property type="component" value="Unassembled WGS sequence"/>
</dbReference>
<dbReference type="InterPro" id="IPR011991">
    <property type="entry name" value="ArsR-like_HTH"/>
</dbReference>
<gene>
    <name evidence="3" type="ORF">ACFR9U_07035</name>
</gene>
<dbReference type="SUPFAM" id="SSF46785">
    <property type="entry name" value="Winged helix' DNA-binding domain"/>
    <property type="match status" value="1"/>
</dbReference>
<dbReference type="InterPro" id="IPR057527">
    <property type="entry name" value="HVO_A0261-like_N"/>
</dbReference>
<comment type="caution">
    <text evidence="3">The sequence shown here is derived from an EMBL/GenBank/DDBJ whole genome shotgun (WGS) entry which is preliminary data.</text>
</comment>
<dbReference type="InterPro" id="IPR036388">
    <property type="entry name" value="WH-like_DNA-bd_sf"/>
</dbReference>
<protein>
    <submittedName>
        <fullName evidence="3">Helix-turn-helix transcriptional regulator</fullName>
    </submittedName>
</protein>
<name>A0ABD6CBC2_9EURY</name>
<dbReference type="Pfam" id="PF25213">
    <property type="entry name" value="HVO_A0261_N"/>
    <property type="match status" value="1"/>
</dbReference>
<sequence>MDAALEEIEFLALSENRIEVLAAVSQEPLTRGELAAVTDASQPTLSRILGDFEERNWIEQTGNRYEATATGRLVASGITDLWETMETERKLRDVVEWLPTDEITFDLDHLHDAEITAPTRTKPNAPAQRSAELLAADDHVRIVSHTLNEQNLSAVHEATVDGNQRFEGVLSQEGIDAITADPTLRRQLRDVLVAPEASVRVAADDVPLAVSITDDAVHLFVRNDDNVLQAVLVSEDQTVHDWATEIYEQYRSDATPLGVADLSE</sequence>
<proteinExistence type="predicted"/>
<dbReference type="RefSeq" id="WP_247379097.1">
    <property type="nucleotide sequence ID" value="NZ_JALLGV010000007.1"/>
</dbReference>
<dbReference type="InterPro" id="IPR036390">
    <property type="entry name" value="WH_DNA-bd_sf"/>
</dbReference>
<evidence type="ECO:0000259" key="2">
    <source>
        <dbReference type="Pfam" id="PF25213"/>
    </source>
</evidence>
<organism evidence="3 4">
    <name type="scientific">Halorientalis brevis</name>
    <dbReference type="NCBI Taxonomy" id="1126241"/>
    <lineage>
        <taxon>Archaea</taxon>
        <taxon>Methanobacteriati</taxon>
        <taxon>Methanobacteriota</taxon>
        <taxon>Stenosarchaea group</taxon>
        <taxon>Halobacteria</taxon>
        <taxon>Halobacteriales</taxon>
        <taxon>Haloarculaceae</taxon>
        <taxon>Halorientalis</taxon>
    </lineage>
</organism>
<evidence type="ECO:0000313" key="3">
    <source>
        <dbReference type="EMBL" id="MFD1586733.1"/>
    </source>
</evidence>
<feature type="domain" description="Methanogenesis regulatory protein FilR1 middle" evidence="1">
    <location>
        <begin position="123"/>
        <end position="253"/>
    </location>
</feature>
<dbReference type="Gene3D" id="1.10.10.10">
    <property type="entry name" value="Winged helix-like DNA-binding domain superfamily/Winged helix DNA-binding domain"/>
    <property type="match status" value="1"/>
</dbReference>